<keyword evidence="1" id="KW-0472">Membrane</keyword>
<dbReference type="Proteomes" id="UP000505210">
    <property type="component" value="Chromosome"/>
</dbReference>
<dbReference type="KEGG" id="theu:HPC62_18255"/>
<name>A0A6M8BKJ9_9CYAN</name>
<reference evidence="2 3" key="1">
    <citation type="submission" date="2020-05" db="EMBL/GenBank/DDBJ databases">
        <title>Complete genome sequence of of a novel Thermoleptolyngbya strain isolated from hot springs of Ganzi, Sichuan China.</title>
        <authorList>
            <person name="Tang J."/>
            <person name="Daroch M."/>
            <person name="Li L."/>
            <person name="Waleron K."/>
            <person name="Waleron M."/>
            <person name="Waleron M."/>
        </authorList>
    </citation>
    <scope>NUCLEOTIDE SEQUENCE [LARGE SCALE GENOMIC DNA]</scope>
    <source>
        <strain evidence="2 3">PKUAC-SCTA183</strain>
    </source>
</reference>
<keyword evidence="1" id="KW-1133">Transmembrane helix</keyword>
<proteinExistence type="predicted"/>
<evidence type="ECO:0000313" key="2">
    <source>
        <dbReference type="EMBL" id="QKD85046.1"/>
    </source>
</evidence>
<evidence type="ECO:0000256" key="1">
    <source>
        <dbReference type="SAM" id="Phobius"/>
    </source>
</evidence>
<organism evidence="2 3">
    <name type="scientific">Thermoleptolyngbya sichuanensis A183</name>
    <dbReference type="NCBI Taxonomy" id="2737172"/>
    <lineage>
        <taxon>Bacteria</taxon>
        <taxon>Bacillati</taxon>
        <taxon>Cyanobacteriota</taxon>
        <taxon>Cyanophyceae</taxon>
        <taxon>Oculatellales</taxon>
        <taxon>Oculatellaceae</taxon>
        <taxon>Thermoleptolyngbya</taxon>
        <taxon>Thermoleptolyngbya sichuanensis</taxon>
    </lineage>
</organism>
<dbReference type="RefSeq" id="WP_172359034.1">
    <property type="nucleotide sequence ID" value="NZ_CP053661.1"/>
</dbReference>
<dbReference type="EMBL" id="CP053661">
    <property type="protein sequence ID" value="QKD85046.1"/>
    <property type="molecule type" value="Genomic_DNA"/>
</dbReference>
<evidence type="ECO:0000313" key="3">
    <source>
        <dbReference type="Proteomes" id="UP000505210"/>
    </source>
</evidence>
<accession>A0A6M8BKJ9</accession>
<protein>
    <submittedName>
        <fullName evidence="2">Uncharacterized protein</fullName>
    </submittedName>
</protein>
<keyword evidence="3" id="KW-1185">Reference proteome</keyword>
<feature type="transmembrane region" description="Helical" evidence="1">
    <location>
        <begin position="84"/>
        <end position="100"/>
    </location>
</feature>
<gene>
    <name evidence="2" type="ORF">HPC62_18255</name>
</gene>
<dbReference type="AlphaFoldDB" id="A0A6M8BKJ9"/>
<sequence>MNKYCTEWIQEWCLQNGWTDLFQERREYWAFPPHAVMPLPIPTEALLSIKAEKGFSPQERLWLSAAWAGAVISAGLGVYFQSPMPLVAAFAFCAVIFGLMDDE</sequence>
<keyword evidence="1" id="KW-0812">Transmembrane</keyword>